<reference evidence="1 2" key="1">
    <citation type="journal article" date="2019" name="Sci. Rep.">
        <title>Comparative genomics of chytrid fungi reveal insights into the obligate biotrophic and pathogenic lifestyle of Synchytrium endobioticum.</title>
        <authorList>
            <person name="van de Vossenberg B.T.L.H."/>
            <person name="Warris S."/>
            <person name="Nguyen H.D.T."/>
            <person name="van Gent-Pelzer M.P.E."/>
            <person name="Joly D.L."/>
            <person name="van de Geest H.C."/>
            <person name="Bonants P.J.M."/>
            <person name="Smith D.S."/>
            <person name="Levesque C.A."/>
            <person name="van der Lee T.A.J."/>
        </authorList>
    </citation>
    <scope>NUCLEOTIDE SEQUENCE [LARGE SCALE GENOMIC DNA]</scope>
    <source>
        <strain evidence="1 2">LEV6574</strain>
    </source>
</reference>
<comment type="caution">
    <text evidence="1">The sequence shown here is derived from an EMBL/GenBank/DDBJ whole genome shotgun (WGS) entry which is preliminary data.</text>
</comment>
<accession>A0A507DHF5</accession>
<dbReference type="AlphaFoldDB" id="A0A507DHF5"/>
<feature type="non-terminal residue" evidence="1">
    <location>
        <position position="465"/>
    </location>
</feature>
<dbReference type="OrthoDB" id="102943at2759"/>
<sequence>MFARGPRSHVCKDDGIEQGLRLLRDEDKGLKWTKKSQFGSEIRNVYQQVAASVKGREFKVKKSPPRNVKAASFSPLPTTSLGARFMYINTTALLEINNAIIDINTSAQERARMSSTAQNKPHMFKQKSIIYQTPKTPGADNTEEASRFCNTRDQLWRSWFSPAAVCGVQMYKDVQDQPYKDVDQYHRRVFDYIIYTDLESVSWITVYPGRPSGNPQHPSPLVPGDYRFNRRYTRIVAVDPGINNLVSLVRATNGFDYDDKDDEMKEMPDIREIFLREELNQAQLPAKEKGRRLKQLDQPWTYSNDQWKEKTGINLHHRLNQVRLLKHPHVQQIMADIPSACTSQYQDYIHRPRYLARHLETLVDYHDKAKSSRWDRYKRKQRALHEICMSIRSSGTKDDTVVIWGNGNFTSLGRKQGTPTKALKRHARRYTHIITYDEYMTSQRCSPCARRGVPEAVADDPRLSG</sequence>
<protein>
    <submittedName>
        <fullName evidence="1">Uncharacterized protein</fullName>
    </submittedName>
</protein>
<evidence type="ECO:0000313" key="2">
    <source>
        <dbReference type="Proteomes" id="UP000320475"/>
    </source>
</evidence>
<evidence type="ECO:0000313" key="1">
    <source>
        <dbReference type="EMBL" id="TPX50270.1"/>
    </source>
</evidence>
<name>A0A507DHF5_9FUNG</name>
<dbReference type="EMBL" id="QEAM01000020">
    <property type="protein sequence ID" value="TPX50270.1"/>
    <property type="molecule type" value="Genomic_DNA"/>
</dbReference>
<dbReference type="Proteomes" id="UP000320475">
    <property type="component" value="Unassembled WGS sequence"/>
</dbReference>
<proteinExistence type="predicted"/>
<dbReference type="VEuPathDB" id="FungiDB:SeMB42_g01249"/>
<organism evidence="1 2">
    <name type="scientific">Synchytrium endobioticum</name>
    <dbReference type="NCBI Taxonomy" id="286115"/>
    <lineage>
        <taxon>Eukaryota</taxon>
        <taxon>Fungi</taxon>
        <taxon>Fungi incertae sedis</taxon>
        <taxon>Chytridiomycota</taxon>
        <taxon>Chytridiomycota incertae sedis</taxon>
        <taxon>Chytridiomycetes</taxon>
        <taxon>Synchytriales</taxon>
        <taxon>Synchytriaceae</taxon>
        <taxon>Synchytrium</taxon>
    </lineage>
</organism>
<gene>
    <name evidence="1" type="ORF">SeLEV6574_g01019</name>
</gene>
<dbReference type="VEuPathDB" id="FungiDB:SeMB42_g00139"/>